<dbReference type="EMBL" id="WNYA01000002">
    <property type="protein sequence ID" value="KAG8586993.1"/>
    <property type="molecule type" value="Genomic_DNA"/>
</dbReference>
<keyword evidence="11" id="KW-0675">Receptor</keyword>
<comment type="caution">
    <text evidence="19">The sequence shown here is derived from an EMBL/GenBank/DDBJ whole genome shotgun (WGS) entry which is preliminary data.</text>
</comment>
<dbReference type="SUPFAM" id="SSF52200">
    <property type="entry name" value="Toll/Interleukin receptor TIR domain"/>
    <property type="match status" value="1"/>
</dbReference>
<evidence type="ECO:0000313" key="20">
    <source>
        <dbReference type="Proteomes" id="UP000824782"/>
    </source>
</evidence>
<dbReference type="FunFam" id="2.60.40.10:FF:000188">
    <property type="entry name" value="Interleukin-1 receptor accessory protein-like 1"/>
    <property type="match status" value="1"/>
</dbReference>
<dbReference type="PROSITE" id="PS50835">
    <property type="entry name" value="IG_LIKE"/>
    <property type="match status" value="2"/>
</dbReference>
<keyword evidence="14" id="KW-0393">Immunoglobulin domain</keyword>
<keyword evidence="9 15" id="KW-0472">Membrane</keyword>
<evidence type="ECO:0000256" key="4">
    <source>
        <dbReference type="ARBA" id="ARBA00022729"/>
    </source>
</evidence>
<evidence type="ECO:0000256" key="10">
    <source>
        <dbReference type="ARBA" id="ARBA00023157"/>
    </source>
</evidence>
<evidence type="ECO:0000259" key="18">
    <source>
        <dbReference type="PROSITE" id="PS50835"/>
    </source>
</evidence>
<keyword evidence="20" id="KW-1185">Reference proteome</keyword>
<dbReference type="SMART" id="SM00408">
    <property type="entry name" value="IGc2"/>
    <property type="match status" value="2"/>
</dbReference>
<dbReference type="Gene3D" id="3.40.50.10140">
    <property type="entry name" value="Toll/interleukin-1 receptor homology (TIR) domain"/>
    <property type="match status" value="1"/>
</dbReference>
<dbReference type="PRINTS" id="PR01538">
    <property type="entry name" value="INTRLEUKN1R1"/>
</dbReference>
<feature type="domain" description="Ig-like" evidence="18">
    <location>
        <begin position="140"/>
        <end position="215"/>
    </location>
</feature>
<accession>A0AAV7CQD3</accession>
<evidence type="ECO:0000256" key="12">
    <source>
        <dbReference type="ARBA" id="ARBA00023180"/>
    </source>
</evidence>
<feature type="transmembrane region" description="Helical" evidence="15">
    <location>
        <begin position="338"/>
        <end position="360"/>
    </location>
</feature>
<keyword evidence="7 15" id="KW-1133">Transmembrane helix</keyword>
<sequence>MLRLLTCTLHILTVMCLSLAEVCIDEGVEFDFEYASVGEPLYAVCPLYNFLDSNNFNVTWIRNDTQAEITSDTNARVHQDQNFLKFIPAALDDSGSYQCIFRNSTMCIKKIRRVVVFNYDDGLCYNHSIKFRSEITLTTSLTIECPFLDNYGNYWKIPVKWFKECEPLDLDSGHYGTAPKALIVKNLSTEDSGNYTCEVPFIYNGVTYKLSRTMEHTILDLEKDPEPVMLYPKNDIIEVELGTPITLSCRALFNGSTLLFWTFNESLISDYAGEDRVITGDPVETVTEDGLLHFIDLNFTKVLEEDYNRKFYCHMFYTTKSIKFYVTIKKPDPNLQGVLIAVFLSLFLVIVIAIITIRIFKVDIVLWYRSSCLAKRASNDGKMYDAYVIYPKKFSGTSSYEMDIFVLKVLPEVLEKQCAYQLFILGRDDLPGQALMDLVDETISQSRRVIIVLGNMFCVDESDFEQKIAMYDALIRNKIKVILIEIEKITDYTTVPESIKYIKQKQGVVRWKGEFTEDALSPNTRFWKNIRYQMPPAHRYSDSELHYIHSED</sequence>
<dbReference type="InterPro" id="IPR004076">
    <property type="entry name" value="IL-1_rcpt_I-typ"/>
</dbReference>
<dbReference type="InterPro" id="IPR015621">
    <property type="entry name" value="IL-1_rcpt_fam"/>
</dbReference>
<dbReference type="SMART" id="SM00409">
    <property type="entry name" value="IG"/>
    <property type="match status" value="3"/>
</dbReference>
<dbReference type="InterPro" id="IPR003599">
    <property type="entry name" value="Ig_sub"/>
</dbReference>
<dbReference type="PRINTS" id="PR01536">
    <property type="entry name" value="INTRLKN1R12F"/>
</dbReference>
<evidence type="ECO:0000256" key="14">
    <source>
        <dbReference type="ARBA" id="ARBA00023319"/>
    </source>
</evidence>
<dbReference type="Pfam" id="PF01582">
    <property type="entry name" value="TIR"/>
    <property type="match status" value="1"/>
</dbReference>
<keyword evidence="6" id="KW-0378">Hydrolase</keyword>
<evidence type="ECO:0000259" key="17">
    <source>
        <dbReference type="PROSITE" id="PS50104"/>
    </source>
</evidence>
<evidence type="ECO:0000256" key="16">
    <source>
        <dbReference type="SAM" id="SignalP"/>
    </source>
</evidence>
<dbReference type="AlphaFoldDB" id="A0AAV7CQD3"/>
<evidence type="ECO:0000256" key="6">
    <source>
        <dbReference type="ARBA" id="ARBA00022801"/>
    </source>
</evidence>
<feature type="domain" description="Ig-like" evidence="18">
    <location>
        <begin position="38"/>
        <end position="115"/>
    </location>
</feature>
<keyword evidence="12" id="KW-0325">Glycoprotein</keyword>
<dbReference type="InterPro" id="IPR000157">
    <property type="entry name" value="TIR_dom"/>
</dbReference>
<keyword evidence="4 16" id="KW-0732">Signal</keyword>
<dbReference type="InterPro" id="IPR007110">
    <property type="entry name" value="Ig-like_dom"/>
</dbReference>
<comment type="subcellular location">
    <subcellularLocation>
        <location evidence="1">Membrane</location>
        <topology evidence="1">Single-pass type I membrane protein</topology>
    </subcellularLocation>
</comment>
<dbReference type="InterPro" id="IPR003598">
    <property type="entry name" value="Ig_sub2"/>
</dbReference>
<keyword evidence="5" id="KW-0677">Repeat</keyword>
<dbReference type="SUPFAM" id="SSF48726">
    <property type="entry name" value="Immunoglobulin"/>
    <property type="match status" value="3"/>
</dbReference>
<evidence type="ECO:0000313" key="19">
    <source>
        <dbReference type="EMBL" id="KAG8586994.1"/>
    </source>
</evidence>
<dbReference type="GO" id="GO:0016787">
    <property type="term" value="F:hydrolase activity"/>
    <property type="evidence" value="ECO:0007669"/>
    <property type="project" value="UniProtKB-KW"/>
</dbReference>
<feature type="domain" description="TIR" evidence="17">
    <location>
        <begin position="382"/>
        <end position="534"/>
    </location>
</feature>
<dbReference type="EMBL" id="WNYA01000002">
    <property type="protein sequence ID" value="KAG8586994.1"/>
    <property type="molecule type" value="Genomic_DNA"/>
</dbReference>
<evidence type="ECO:0000256" key="7">
    <source>
        <dbReference type="ARBA" id="ARBA00022989"/>
    </source>
</evidence>
<protein>
    <recommendedName>
        <fullName evidence="21">Interleukin-1 receptor type 1-like</fullName>
    </recommendedName>
</protein>
<evidence type="ECO:0008006" key="21">
    <source>
        <dbReference type="Google" id="ProtNLM"/>
    </source>
</evidence>
<evidence type="ECO:0000256" key="15">
    <source>
        <dbReference type="SAM" id="Phobius"/>
    </source>
</evidence>
<evidence type="ECO:0000256" key="1">
    <source>
        <dbReference type="ARBA" id="ARBA00004479"/>
    </source>
</evidence>
<keyword evidence="3 15" id="KW-0812">Transmembrane</keyword>
<comment type="similarity">
    <text evidence="2">Belongs to the interleukin-1 receptor family.</text>
</comment>
<organism evidence="19 20">
    <name type="scientific">Engystomops pustulosus</name>
    <name type="common">Tungara frog</name>
    <name type="synonym">Physalaemus pustulosus</name>
    <dbReference type="NCBI Taxonomy" id="76066"/>
    <lineage>
        <taxon>Eukaryota</taxon>
        <taxon>Metazoa</taxon>
        <taxon>Chordata</taxon>
        <taxon>Craniata</taxon>
        <taxon>Vertebrata</taxon>
        <taxon>Euteleostomi</taxon>
        <taxon>Amphibia</taxon>
        <taxon>Batrachia</taxon>
        <taxon>Anura</taxon>
        <taxon>Neobatrachia</taxon>
        <taxon>Hyloidea</taxon>
        <taxon>Leptodactylidae</taxon>
        <taxon>Leiuperinae</taxon>
        <taxon>Engystomops</taxon>
    </lineage>
</organism>
<dbReference type="InterPro" id="IPR035897">
    <property type="entry name" value="Toll_tir_struct_dom_sf"/>
</dbReference>
<dbReference type="GO" id="GO:0016020">
    <property type="term" value="C:membrane"/>
    <property type="evidence" value="ECO:0007669"/>
    <property type="project" value="UniProtKB-SubCell"/>
</dbReference>
<feature type="signal peptide" evidence="16">
    <location>
        <begin position="1"/>
        <end position="20"/>
    </location>
</feature>
<dbReference type="EMBL" id="WNYA01000002">
    <property type="protein sequence ID" value="KAG8586996.1"/>
    <property type="molecule type" value="Genomic_DNA"/>
</dbReference>
<keyword evidence="13" id="KW-0395">Inflammatory response</keyword>
<dbReference type="PANTHER" id="PTHR11890">
    <property type="entry name" value="INTERLEUKIN-1 RECEPTOR FAMILY MEMBER"/>
    <property type="match status" value="1"/>
</dbReference>
<evidence type="ECO:0000256" key="8">
    <source>
        <dbReference type="ARBA" id="ARBA00023027"/>
    </source>
</evidence>
<dbReference type="InterPro" id="IPR036179">
    <property type="entry name" value="Ig-like_dom_sf"/>
</dbReference>
<dbReference type="InterPro" id="IPR004074">
    <property type="entry name" value="IL-1_rcpt_I/II-typ"/>
</dbReference>
<evidence type="ECO:0000256" key="2">
    <source>
        <dbReference type="ARBA" id="ARBA00009752"/>
    </source>
</evidence>
<dbReference type="SMART" id="SM00255">
    <property type="entry name" value="TIR"/>
    <property type="match status" value="1"/>
</dbReference>
<name>A0AAV7CQD3_ENGPU</name>
<feature type="chain" id="PRO_5044715788" description="Interleukin-1 receptor type 1-like" evidence="16">
    <location>
        <begin position="21"/>
        <end position="552"/>
    </location>
</feature>
<dbReference type="Proteomes" id="UP000824782">
    <property type="component" value="Unassembled WGS sequence"/>
</dbReference>
<dbReference type="Gene3D" id="2.60.40.10">
    <property type="entry name" value="Immunoglobulins"/>
    <property type="match status" value="3"/>
</dbReference>
<dbReference type="InterPro" id="IPR013783">
    <property type="entry name" value="Ig-like_fold"/>
</dbReference>
<dbReference type="GO" id="GO:0006954">
    <property type="term" value="P:inflammatory response"/>
    <property type="evidence" value="ECO:0007669"/>
    <property type="project" value="UniProtKB-KW"/>
</dbReference>
<dbReference type="EMBL" id="WNYA01000002">
    <property type="protein sequence ID" value="KAG8586995.1"/>
    <property type="molecule type" value="Genomic_DNA"/>
</dbReference>
<dbReference type="PRINTS" id="PR01537">
    <property type="entry name" value="INTRLKN1R1F"/>
</dbReference>
<dbReference type="PROSITE" id="PS50104">
    <property type="entry name" value="TIR"/>
    <property type="match status" value="1"/>
</dbReference>
<dbReference type="GO" id="GO:0004909">
    <property type="term" value="F:interleukin-1, type I, activating receptor activity"/>
    <property type="evidence" value="ECO:0007669"/>
    <property type="project" value="InterPro"/>
</dbReference>
<evidence type="ECO:0000256" key="5">
    <source>
        <dbReference type="ARBA" id="ARBA00022737"/>
    </source>
</evidence>
<gene>
    <name evidence="19" type="ORF">GDO81_005538</name>
</gene>
<keyword evidence="8" id="KW-0520">NAD</keyword>
<dbReference type="FunFam" id="3.40.50.10140:FF:000002">
    <property type="entry name" value="Interleukin 1 receptor accessory protein"/>
    <property type="match status" value="1"/>
</dbReference>
<evidence type="ECO:0000256" key="3">
    <source>
        <dbReference type="ARBA" id="ARBA00022692"/>
    </source>
</evidence>
<evidence type="ECO:0000256" key="9">
    <source>
        <dbReference type="ARBA" id="ARBA00023136"/>
    </source>
</evidence>
<dbReference type="PANTHER" id="PTHR11890:SF26">
    <property type="entry name" value="INTERLEUKIN-1 RECEPTOR TYPE 1"/>
    <property type="match status" value="1"/>
</dbReference>
<reference evidence="19" key="1">
    <citation type="thesis" date="2020" institute="ProQuest LLC" country="789 East Eisenhower Parkway, Ann Arbor, MI, USA">
        <title>Comparative Genomics and Chromosome Evolution.</title>
        <authorList>
            <person name="Mudd A.B."/>
        </authorList>
    </citation>
    <scope>NUCLEOTIDE SEQUENCE</scope>
    <source>
        <strain evidence="19">237g6f4</strain>
        <tissue evidence="19">Blood</tissue>
    </source>
</reference>
<evidence type="ECO:0000256" key="11">
    <source>
        <dbReference type="ARBA" id="ARBA00023170"/>
    </source>
</evidence>
<proteinExistence type="inferred from homology"/>
<keyword evidence="10" id="KW-1015">Disulfide bond</keyword>
<evidence type="ECO:0000256" key="13">
    <source>
        <dbReference type="ARBA" id="ARBA00023198"/>
    </source>
</evidence>